<evidence type="ECO:0000256" key="10">
    <source>
        <dbReference type="ARBA" id="ARBA00023288"/>
    </source>
</evidence>
<dbReference type="GO" id="GO:0005576">
    <property type="term" value="C:extracellular region"/>
    <property type="evidence" value="ECO:0007669"/>
    <property type="project" value="TreeGrafter"/>
</dbReference>
<keyword evidence="9 12" id="KW-0357">Heparan sulfate</keyword>
<feature type="compositionally biased region" description="Polar residues" evidence="13">
    <location>
        <begin position="172"/>
        <end position="192"/>
    </location>
</feature>
<protein>
    <submittedName>
        <fullName evidence="14">Uncharacterized protein</fullName>
    </submittedName>
</protein>
<evidence type="ECO:0000313" key="15">
    <source>
        <dbReference type="Proteomes" id="UP001152888"/>
    </source>
</evidence>
<feature type="compositionally biased region" description="Acidic residues" evidence="13">
    <location>
        <begin position="140"/>
        <end position="150"/>
    </location>
</feature>
<keyword evidence="15" id="KW-1185">Reference proteome</keyword>
<evidence type="ECO:0000256" key="13">
    <source>
        <dbReference type="SAM" id="MobiDB-lite"/>
    </source>
</evidence>
<dbReference type="InterPro" id="IPR001863">
    <property type="entry name" value="Glypican"/>
</dbReference>
<reference evidence="14" key="1">
    <citation type="submission" date="2022-03" db="EMBL/GenBank/DDBJ databases">
        <authorList>
            <person name="Sayadi A."/>
        </authorList>
    </citation>
    <scope>NUCLEOTIDE SEQUENCE</scope>
</reference>
<sequence>VRLSCGAADFSPAVAALTAPTTPASTSAPSKQRNAPPLPNLPDIKELISSIRGFYANLATSLCKDETFAEQKDTKCWNGERIAEYTKTVVDVGLDSQKYNPEVKVSVQGVDPRVADLVDKLRRVHHRDGTEGSGSGSGPDFDEDDRDDEEGLRGSGSGDGPGHDDDSDSRNYKPTSYDNAPNPYDQTPSVHVTTGGAGDVTSPLSSVITLSIGILAVTSVNQSVNENL</sequence>
<evidence type="ECO:0000256" key="12">
    <source>
        <dbReference type="RuleBase" id="RU003519"/>
    </source>
</evidence>
<organism evidence="14 15">
    <name type="scientific">Acanthoscelides obtectus</name>
    <name type="common">Bean weevil</name>
    <name type="synonym">Bruchus obtectus</name>
    <dbReference type="NCBI Taxonomy" id="200917"/>
    <lineage>
        <taxon>Eukaryota</taxon>
        <taxon>Metazoa</taxon>
        <taxon>Ecdysozoa</taxon>
        <taxon>Arthropoda</taxon>
        <taxon>Hexapoda</taxon>
        <taxon>Insecta</taxon>
        <taxon>Pterygota</taxon>
        <taxon>Neoptera</taxon>
        <taxon>Endopterygota</taxon>
        <taxon>Coleoptera</taxon>
        <taxon>Polyphaga</taxon>
        <taxon>Cucujiformia</taxon>
        <taxon>Chrysomeloidea</taxon>
        <taxon>Chrysomelidae</taxon>
        <taxon>Bruchinae</taxon>
        <taxon>Bruchini</taxon>
        <taxon>Acanthoscelides</taxon>
    </lineage>
</organism>
<evidence type="ECO:0000256" key="3">
    <source>
        <dbReference type="ARBA" id="ARBA00022475"/>
    </source>
</evidence>
<keyword evidence="5" id="KW-0732">Signal</keyword>
<evidence type="ECO:0000313" key="14">
    <source>
        <dbReference type="EMBL" id="CAH1999990.1"/>
    </source>
</evidence>
<evidence type="ECO:0000256" key="6">
    <source>
        <dbReference type="ARBA" id="ARBA00022974"/>
    </source>
</evidence>
<feature type="region of interest" description="Disordered" evidence="13">
    <location>
        <begin position="123"/>
        <end position="203"/>
    </location>
</feature>
<keyword evidence="6 12" id="KW-0654">Proteoglycan</keyword>
<dbReference type="EMBL" id="CAKOFQ010007385">
    <property type="protein sequence ID" value="CAH1999990.1"/>
    <property type="molecule type" value="Genomic_DNA"/>
</dbReference>
<name>A0A9P0PZL3_ACAOB</name>
<feature type="region of interest" description="Disordered" evidence="13">
    <location>
        <begin position="19"/>
        <end position="40"/>
    </location>
</feature>
<keyword evidence="8" id="KW-0325">Glycoprotein</keyword>
<evidence type="ECO:0000256" key="4">
    <source>
        <dbReference type="ARBA" id="ARBA00022622"/>
    </source>
</evidence>
<evidence type="ECO:0000256" key="5">
    <source>
        <dbReference type="ARBA" id="ARBA00022729"/>
    </source>
</evidence>
<dbReference type="GO" id="GO:1905475">
    <property type="term" value="P:regulation of protein localization to membrane"/>
    <property type="evidence" value="ECO:0007669"/>
    <property type="project" value="TreeGrafter"/>
</dbReference>
<gene>
    <name evidence="14" type="ORF">ACAOBT_LOCUS25283</name>
</gene>
<proteinExistence type="inferred from homology"/>
<dbReference type="GO" id="GO:0090263">
    <property type="term" value="P:positive regulation of canonical Wnt signaling pathway"/>
    <property type="evidence" value="ECO:0007669"/>
    <property type="project" value="TreeGrafter"/>
</dbReference>
<evidence type="ECO:0000256" key="8">
    <source>
        <dbReference type="ARBA" id="ARBA00023180"/>
    </source>
</evidence>
<comment type="function">
    <text evidence="12">Cell surface proteoglycan.</text>
</comment>
<dbReference type="GO" id="GO:0009986">
    <property type="term" value="C:cell surface"/>
    <property type="evidence" value="ECO:0007669"/>
    <property type="project" value="TreeGrafter"/>
</dbReference>
<dbReference type="Proteomes" id="UP001152888">
    <property type="component" value="Unassembled WGS sequence"/>
</dbReference>
<feature type="compositionally biased region" description="Basic and acidic residues" evidence="13">
    <location>
        <begin position="161"/>
        <end position="171"/>
    </location>
</feature>
<dbReference type="GO" id="GO:0005886">
    <property type="term" value="C:plasma membrane"/>
    <property type="evidence" value="ECO:0007669"/>
    <property type="project" value="UniProtKB-SubCell"/>
</dbReference>
<accession>A0A9P0PZL3</accession>
<dbReference type="PANTHER" id="PTHR10822">
    <property type="entry name" value="GLYPICAN"/>
    <property type="match status" value="1"/>
</dbReference>
<comment type="caution">
    <text evidence="14">The sequence shown here is derived from an EMBL/GenBank/DDBJ whole genome shotgun (WGS) entry which is preliminary data.</text>
</comment>
<dbReference type="Pfam" id="PF01153">
    <property type="entry name" value="Glypican"/>
    <property type="match status" value="1"/>
</dbReference>
<comment type="similarity">
    <text evidence="2 11">Belongs to the glypican family.</text>
</comment>
<evidence type="ECO:0000256" key="1">
    <source>
        <dbReference type="ARBA" id="ARBA00004609"/>
    </source>
</evidence>
<evidence type="ECO:0000256" key="2">
    <source>
        <dbReference type="ARBA" id="ARBA00010260"/>
    </source>
</evidence>
<keyword evidence="4 12" id="KW-0336">GPI-anchor</keyword>
<keyword evidence="3" id="KW-1003">Cell membrane</keyword>
<dbReference type="OrthoDB" id="6380619at2759"/>
<evidence type="ECO:0000256" key="7">
    <source>
        <dbReference type="ARBA" id="ARBA00023136"/>
    </source>
</evidence>
<dbReference type="AlphaFoldDB" id="A0A9P0PZL3"/>
<dbReference type="PANTHER" id="PTHR10822:SF29">
    <property type="entry name" value="DIVISION ABNORMALLY DELAYED PROTEIN"/>
    <property type="match status" value="1"/>
</dbReference>
<keyword evidence="7 12" id="KW-0472">Membrane</keyword>
<dbReference type="GO" id="GO:0098552">
    <property type="term" value="C:side of membrane"/>
    <property type="evidence" value="ECO:0007669"/>
    <property type="project" value="UniProtKB-KW"/>
</dbReference>
<dbReference type="GO" id="GO:0016477">
    <property type="term" value="P:cell migration"/>
    <property type="evidence" value="ECO:0007669"/>
    <property type="project" value="TreeGrafter"/>
</dbReference>
<comment type="subcellular location">
    <subcellularLocation>
        <location evidence="1 12">Cell membrane</location>
        <topology evidence="1 12">Lipid-anchor</topology>
        <topology evidence="1 12">GPI-anchor</topology>
    </subcellularLocation>
</comment>
<feature type="compositionally biased region" description="Low complexity" evidence="13">
    <location>
        <begin position="19"/>
        <end position="30"/>
    </location>
</feature>
<feature type="non-terminal residue" evidence="14">
    <location>
        <position position="228"/>
    </location>
</feature>
<evidence type="ECO:0000256" key="11">
    <source>
        <dbReference type="RuleBase" id="RU003518"/>
    </source>
</evidence>
<keyword evidence="10 12" id="KW-0449">Lipoprotein</keyword>
<evidence type="ECO:0000256" key="9">
    <source>
        <dbReference type="ARBA" id="ARBA00023207"/>
    </source>
</evidence>